<proteinExistence type="predicted"/>
<reference evidence="1" key="2">
    <citation type="submission" date="2022-10" db="EMBL/GenBank/DDBJ databases">
        <authorList>
            <consortium name="ENA_rothamsted_submissions"/>
            <consortium name="culmorum"/>
            <person name="King R."/>
        </authorList>
    </citation>
    <scope>NUCLEOTIDE SEQUENCE</scope>
</reference>
<name>A0A9P0J113_APHGO</name>
<organism evidence="1 2">
    <name type="scientific">Aphis gossypii</name>
    <name type="common">Cotton aphid</name>
    <dbReference type="NCBI Taxonomy" id="80765"/>
    <lineage>
        <taxon>Eukaryota</taxon>
        <taxon>Metazoa</taxon>
        <taxon>Ecdysozoa</taxon>
        <taxon>Arthropoda</taxon>
        <taxon>Hexapoda</taxon>
        <taxon>Insecta</taxon>
        <taxon>Pterygota</taxon>
        <taxon>Neoptera</taxon>
        <taxon>Paraneoptera</taxon>
        <taxon>Hemiptera</taxon>
        <taxon>Sternorrhyncha</taxon>
        <taxon>Aphidomorpha</taxon>
        <taxon>Aphidoidea</taxon>
        <taxon>Aphididae</taxon>
        <taxon>Aphidini</taxon>
        <taxon>Aphis</taxon>
        <taxon>Aphis</taxon>
    </lineage>
</organism>
<evidence type="ECO:0000313" key="2">
    <source>
        <dbReference type="Proteomes" id="UP001154329"/>
    </source>
</evidence>
<dbReference type="AlphaFoldDB" id="A0A9P0J113"/>
<gene>
    <name evidence="1" type="ORF">APHIGO_LOCUS6484</name>
</gene>
<reference evidence="1" key="1">
    <citation type="submission" date="2022-02" db="EMBL/GenBank/DDBJ databases">
        <authorList>
            <person name="King R."/>
        </authorList>
    </citation>
    <scope>NUCLEOTIDE SEQUENCE</scope>
</reference>
<dbReference type="Proteomes" id="UP001154329">
    <property type="component" value="Chromosome 2"/>
</dbReference>
<dbReference type="EMBL" id="OU899035">
    <property type="protein sequence ID" value="CAH1725387.1"/>
    <property type="molecule type" value="Genomic_DNA"/>
</dbReference>
<evidence type="ECO:0000313" key="1">
    <source>
        <dbReference type="EMBL" id="CAH1725387.1"/>
    </source>
</evidence>
<keyword evidence="2" id="KW-1185">Reference proteome</keyword>
<accession>A0A9P0J113</accession>
<sequence>MVFLKRNLLIRVVIAIVIFYWKVNEILLESLKTDGLDKRTGFQNLASKVGCFEVKDEDTDFNVPNEYKLRVEKRIESFQKIKHELTIYGLSYVYHLIDLVKRPEQMLPPETWCKILECVDSNMNLKPDTPFGKYINYVSMKIDTHSPAIRFCFIKSK</sequence>
<protein>
    <submittedName>
        <fullName evidence="1">Uncharacterized protein</fullName>
    </submittedName>
</protein>